<dbReference type="EMBL" id="FORX01000009">
    <property type="protein sequence ID" value="SFJ89646.1"/>
    <property type="molecule type" value="Genomic_DNA"/>
</dbReference>
<organism evidence="1 2">
    <name type="scientific">Desulfomicrobium apsheronum</name>
    <dbReference type="NCBI Taxonomy" id="52560"/>
    <lineage>
        <taxon>Bacteria</taxon>
        <taxon>Pseudomonadati</taxon>
        <taxon>Thermodesulfobacteriota</taxon>
        <taxon>Desulfovibrionia</taxon>
        <taxon>Desulfovibrionales</taxon>
        <taxon>Desulfomicrobiaceae</taxon>
        <taxon>Desulfomicrobium</taxon>
    </lineage>
</organism>
<dbReference type="InterPro" id="IPR011067">
    <property type="entry name" value="Plasmid_toxin/cell-grow_inhib"/>
</dbReference>
<dbReference type="RefSeq" id="WP_092374918.1">
    <property type="nucleotide sequence ID" value="NZ_FORX01000009.1"/>
</dbReference>
<accession>A0A1I3V5K6</accession>
<name>A0A1I3V5K6_9BACT</name>
<dbReference type="InterPro" id="IPR003477">
    <property type="entry name" value="PemK-like"/>
</dbReference>
<gene>
    <name evidence="1" type="ORF">SAMN04488082_10938</name>
</gene>
<reference evidence="2" key="1">
    <citation type="submission" date="2016-10" db="EMBL/GenBank/DDBJ databases">
        <authorList>
            <person name="Varghese N."/>
            <person name="Submissions S."/>
        </authorList>
    </citation>
    <scope>NUCLEOTIDE SEQUENCE [LARGE SCALE GENOMIC DNA]</scope>
    <source>
        <strain evidence="2">DSM 5918</strain>
    </source>
</reference>
<evidence type="ECO:0000313" key="1">
    <source>
        <dbReference type="EMBL" id="SFJ89646.1"/>
    </source>
</evidence>
<dbReference type="Proteomes" id="UP000198635">
    <property type="component" value="Unassembled WGS sequence"/>
</dbReference>
<sequence>MIKRGDIFVMPFPFTDLKNAKVRPVLVLSSLPGNDCIVCMLTTQPSRSQYAVPLSPNDTKNAAVRPGLIRVDRIVTCEDRIFLKKIDELKPDKLQETLDATKTVFD</sequence>
<dbReference type="Pfam" id="PF02452">
    <property type="entry name" value="PemK_toxin"/>
    <property type="match status" value="1"/>
</dbReference>
<keyword evidence="2" id="KW-1185">Reference proteome</keyword>
<protein>
    <submittedName>
        <fullName evidence="1">mRNA interferase MazF</fullName>
    </submittedName>
</protein>
<dbReference type="STRING" id="52560.SAMN04488082_10938"/>
<evidence type="ECO:0000313" key="2">
    <source>
        <dbReference type="Proteomes" id="UP000198635"/>
    </source>
</evidence>
<dbReference type="GO" id="GO:0003677">
    <property type="term" value="F:DNA binding"/>
    <property type="evidence" value="ECO:0007669"/>
    <property type="project" value="InterPro"/>
</dbReference>
<dbReference type="SUPFAM" id="SSF50118">
    <property type="entry name" value="Cell growth inhibitor/plasmid maintenance toxic component"/>
    <property type="match status" value="1"/>
</dbReference>
<proteinExistence type="predicted"/>
<dbReference type="OrthoDB" id="9813449at2"/>
<dbReference type="AlphaFoldDB" id="A0A1I3V5K6"/>
<dbReference type="Gene3D" id="2.30.30.110">
    <property type="match status" value="1"/>
</dbReference>